<name>A0AAD7CXB3_MYCRO</name>
<dbReference type="AlphaFoldDB" id="A0AAD7CXB3"/>
<organism evidence="2 3">
    <name type="scientific">Mycena rosella</name>
    <name type="common">Pink bonnet</name>
    <name type="synonym">Agaricus rosellus</name>
    <dbReference type="NCBI Taxonomy" id="1033263"/>
    <lineage>
        <taxon>Eukaryota</taxon>
        <taxon>Fungi</taxon>
        <taxon>Dikarya</taxon>
        <taxon>Basidiomycota</taxon>
        <taxon>Agaricomycotina</taxon>
        <taxon>Agaricomycetes</taxon>
        <taxon>Agaricomycetidae</taxon>
        <taxon>Agaricales</taxon>
        <taxon>Marasmiineae</taxon>
        <taxon>Mycenaceae</taxon>
        <taxon>Mycena</taxon>
    </lineage>
</organism>
<feature type="compositionally biased region" description="Basic and acidic residues" evidence="1">
    <location>
        <begin position="44"/>
        <end position="55"/>
    </location>
</feature>
<evidence type="ECO:0000313" key="3">
    <source>
        <dbReference type="Proteomes" id="UP001221757"/>
    </source>
</evidence>
<dbReference type="Proteomes" id="UP001221757">
    <property type="component" value="Unassembled WGS sequence"/>
</dbReference>
<feature type="compositionally biased region" description="Low complexity" evidence="1">
    <location>
        <begin position="30"/>
        <end position="39"/>
    </location>
</feature>
<gene>
    <name evidence="2" type="ORF">B0H17DRAFT_1088435</name>
</gene>
<keyword evidence="3" id="KW-1185">Reference proteome</keyword>
<evidence type="ECO:0000256" key="1">
    <source>
        <dbReference type="SAM" id="MobiDB-lite"/>
    </source>
</evidence>
<comment type="caution">
    <text evidence="2">The sequence shown here is derived from an EMBL/GenBank/DDBJ whole genome shotgun (WGS) entry which is preliminary data.</text>
</comment>
<proteinExistence type="predicted"/>
<sequence length="130" mass="14390">MFGVTCRRNGDVAGYDAEWSALFDALKAADAGADPGAPDDTGDDSTRKNGDKVELHPPIANPMRDLARVRRLLERKRAEAKHWKEKAVEVEMERDEQKEAMGRELDALRRQLELAQSSEVAISSPSSSQP</sequence>
<evidence type="ECO:0000313" key="2">
    <source>
        <dbReference type="EMBL" id="KAJ7668037.1"/>
    </source>
</evidence>
<accession>A0AAD7CXB3</accession>
<reference evidence="2" key="1">
    <citation type="submission" date="2023-03" db="EMBL/GenBank/DDBJ databases">
        <title>Massive genome expansion in bonnet fungi (Mycena s.s.) driven by repeated elements and novel gene families across ecological guilds.</title>
        <authorList>
            <consortium name="Lawrence Berkeley National Laboratory"/>
            <person name="Harder C.B."/>
            <person name="Miyauchi S."/>
            <person name="Viragh M."/>
            <person name="Kuo A."/>
            <person name="Thoen E."/>
            <person name="Andreopoulos B."/>
            <person name="Lu D."/>
            <person name="Skrede I."/>
            <person name="Drula E."/>
            <person name="Henrissat B."/>
            <person name="Morin E."/>
            <person name="Kohler A."/>
            <person name="Barry K."/>
            <person name="LaButti K."/>
            <person name="Morin E."/>
            <person name="Salamov A."/>
            <person name="Lipzen A."/>
            <person name="Mereny Z."/>
            <person name="Hegedus B."/>
            <person name="Baldrian P."/>
            <person name="Stursova M."/>
            <person name="Weitz H."/>
            <person name="Taylor A."/>
            <person name="Grigoriev I.V."/>
            <person name="Nagy L.G."/>
            <person name="Martin F."/>
            <person name="Kauserud H."/>
        </authorList>
    </citation>
    <scope>NUCLEOTIDE SEQUENCE</scope>
    <source>
        <strain evidence="2">CBHHK067</strain>
    </source>
</reference>
<feature type="region of interest" description="Disordered" evidence="1">
    <location>
        <begin position="79"/>
        <end position="102"/>
    </location>
</feature>
<feature type="region of interest" description="Disordered" evidence="1">
    <location>
        <begin position="30"/>
        <end position="61"/>
    </location>
</feature>
<dbReference type="EMBL" id="JARKIE010000199">
    <property type="protein sequence ID" value="KAJ7668037.1"/>
    <property type="molecule type" value="Genomic_DNA"/>
</dbReference>
<protein>
    <submittedName>
        <fullName evidence="2">Uncharacterized protein</fullName>
    </submittedName>
</protein>